<evidence type="ECO:0000256" key="4">
    <source>
        <dbReference type="ARBA" id="ARBA00022989"/>
    </source>
</evidence>
<feature type="transmembrane region" description="Helical" evidence="10">
    <location>
        <begin position="90"/>
        <end position="111"/>
    </location>
</feature>
<dbReference type="GO" id="GO:0046872">
    <property type="term" value="F:metal ion binding"/>
    <property type="evidence" value="ECO:0007669"/>
    <property type="project" value="UniProtKB-KW"/>
</dbReference>
<dbReference type="GO" id="GO:0062054">
    <property type="term" value="F:fluoride channel activity"/>
    <property type="evidence" value="ECO:0007669"/>
    <property type="project" value="UniProtKB-UniRule"/>
</dbReference>
<protein>
    <recommendedName>
        <fullName evidence="10">Fluoride-specific ion channel FluC</fullName>
    </recommendedName>
</protein>
<gene>
    <name evidence="10" type="primary">fluC</name>
    <name evidence="10" type="synonym">crcB</name>
    <name evidence="11" type="ORF">DI579_05405</name>
</gene>
<dbReference type="HAMAP" id="MF_00454">
    <property type="entry name" value="FluC"/>
    <property type="match status" value="1"/>
</dbReference>
<dbReference type="InterPro" id="IPR003691">
    <property type="entry name" value="FluC"/>
</dbReference>
<feature type="binding site" evidence="10">
    <location>
        <position position="104"/>
    </location>
    <ligand>
        <name>Na(+)</name>
        <dbReference type="ChEBI" id="CHEBI:29101"/>
        <note>structural</note>
    </ligand>
</feature>
<keyword evidence="5 10" id="KW-0472">Membrane</keyword>
<evidence type="ECO:0000313" key="12">
    <source>
        <dbReference type="Proteomes" id="UP000248606"/>
    </source>
</evidence>
<name>A0A2W5ICQ2_9ACTN</name>
<keyword evidence="10" id="KW-0915">Sodium</keyword>
<reference evidence="11 12" key="1">
    <citation type="submission" date="2017-08" db="EMBL/GenBank/DDBJ databases">
        <title>Infants hospitalized years apart are colonized by the same room-sourced microbial strains.</title>
        <authorList>
            <person name="Brooks B."/>
            <person name="Olm M.R."/>
            <person name="Firek B.A."/>
            <person name="Baker R."/>
            <person name="Thomas B.C."/>
            <person name="Morowitz M.J."/>
            <person name="Banfield J.F."/>
        </authorList>
    </citation>
    <scope>NUCLEOTIDE SEQUENCE [LARGE SCALE GENOMIC DNA]</scope>
    <source>
        <strain evidence="11">S2_006_000_R1_57</strain>
    </source>
</reference>
<keyword evidence="10" id="KW-0479">Metal-binding</keyword>
<evidence type="ECO:0000256" key="1">
    <source>
        <dbReference type="ARBA" id="ARBA00004651"/>
    </source>
</evidence>
<proteinExistence type="inferred from homology"/>
<comment type="caution">
    <text evidence="11">The sequence shown here is derived from an EMBL/GenBank/DDBJ whole genome shotgun (WGS) entry which is preliminary data.</text>
</comment>
<feature type="binding site" evidence="10">
    <location>
        <position position="101"/>
    </location>
    <ligand>
        <name>Na(+)</name>
        <dbReference type="ChEBI" id="CHEBI:29101"/>
        <note>structural</note>
    </ligand>
</feature>
<feature type="transmembrane region" description="Helical" evidence="10">
    <location>
        <begin position="59"/>
        <end position="78"/>
    </location>
</feature>
<dbReference type="PANTHER" id="PTHR28259:SF1">
    <property type="entry name" value="FLUORIDE EXPORT PROTEIN 1-RELATED"/>
    <property type="match status" value="1"/>
</dbReference>
<comment type="subcellular location">
    <subcellularLocation>
        <location evidence="1 10">Cell membrane</location>
        <topology evidence="1 10">Multi-pass membrane protein</topology>
    </subcellularLocation>
</comment>
<evidence type="ECO:0000313" key="11">
    <source>
        <dbReference type="EMBL" id="PZP88797.1"/>
    </source>
</evidence>
<evidence type="ECO:0000256" key="7">
    <source>
        <dbReference type="ARBA" id="ARBA00035120"/>
    </source>
</evidence>
<dbReference type="PANTHER" id="PTHR28259">
    <property type="entry name" value="FLUORIDE EXPORT PROTEIN 1-RELATED"/>
    <property type="match status" value="1"/>
</dbReference>
<dbReference type="Pfam" id="PF02537">
    <property type="entry name" value="CRCB"/>
    <property type="match status" value="1"/>
</dbReference>
<evidence type="ECO:0000256" key="8">
    <source>
        <dbReference type="ARBA" id="ARBA00035585"/>
    </source>
</evidence>
<feature type="transmembrane region" description="Helical" evidence="10">
    <location>
        <begin position="123"/>
        <end position="146"/>
    </location>
</feature>
<comment type="function">
    <text evidence="9 10">Fluoride-specific ion channel. Important for reducing fluoride concentration in the cell, thus reducing its toxicity.</text>
</comment>
<keyword evidence="10" id="KW-0813">Transport</keyword>
<keyword evidence="6 10" id="KW-0407">Ion channel</keyword>
<organism evidence="11 12">
    <name type="scientific">Lawsonella clevelandensis</name>
    <dbReference type="NCBI Taxonomy" id="1528099"/>
    <lineage>
        <taxon>Bacteria</taxon>
        <taxon>Bacillati</taxon>
        <taxon>Actinomycetota</taxon>
        <taxon>Actinomycetes</taxon>
        <taxon>Mycobacteriales</taxon>
        <taxon>Lawsonellaceae</taxon>
        <taxon>Lawsonella</taxon>
    </lineage>
</organism>
<sequence length="159" mass="16433">MTGHIPSSQQIPSGTTQKTAIRTVLAFLATGLAVAVGGAVGAILRWAVTTAWPGNVHGIIWSVLVINMVGSAILGVLTEVASHQLKRHPTVVAFLGTGMMGGFTTLSTVIVDSLTLMENGAPWMGVLQIILNMLLGIGSAAVAILCTSRAYKSHASESK</sequence>
<dbReference type="GO" id="GO:0005886">
    <property type="term" value="C:plasma membrane"/>
    <property type="evidence" value="ECO:0007669"/>
    <property type="project" value="UniProtKB-SubCell"/>
</dbReference>
<evidence type="ECO:0000256" key="9">
    <source>
        <dbReference type="ARBA" id="ARBA00049940"/>
    </source>
</evidence>
<comment type="catalytic activity">
    <reaction evidence="8">
        <text>fluoride(in) = fluoride(out)</text>
        <dbReference type="Rhea" id="RHEA:76159"/>
        <dbReference type="ChEBI" id="CHEBI:17051"/>
    </reaction>
    <physiologicalReaction direction="left-to-right" evidence="8">
        <dbReference type="Rhea" id="RHEA:76160"/>
    </physiologicalReaction>
</comment>
<keyword evidence="10" id="KW-0406">Ion transport</keyword>
<keyword evidence="4 10" id="KW-1133">Transmembrane helix</keyword>
<dbReference type="RefSeq" id="WP_290598703.1">
    <property type="nucleotide sequence ID" value="NZ_CAKZIO010000013.1"/>
</dbReference>
<comment type="activity regulation">
    <text evidence="10">Na(+) is not transported, but it plays an essential structural role and its presence is essential for fluoride channel function.</text>
</comment>
<evidence type="ECO:0000256" key="5">
    <source>
        <dbReference type="ARBA" id="ARBA00023136"/>
    </source>
</evidence>
<evidence type="ECO:0000256" key="10">
    <source>
        <dbReference type="HAMAP-Rule" id="MF_00454"/>
    </source>
</evidence>
<dbReference type="AlphaFoldDB" id="A0A2W5ICQ2"/>
<comment type="similarity">
    <text evidence="7 10">Belongs to the fluoride channel Fluc/FEX (TC 1.A.43) family.</text>
</comment>
<dbReference type="Proteomes" id="UP000248606">
    <property type="component" value="Unassembled WGS sequence"/>
</dbReference>
<keyword evidence="3 10" id="KW-0812">Transmembrane</keyword>
<feature type="transmembrane region" description="Helical" evidence="10">
    <location>
        <begin position="24"/>
        <end position="47"/>
    </location>
</feature>
<dbReference type="EMBL" id="QFOZ01000007">
    <property type="protein sequence ID" value="PZP88797.1"/>
    <property type="molecule type" value="Genomic_DNA"/>
</dbReference>
<dbReference type="GO" id="GO:0140114">
    <property type="term" value="P:cellular detoxification of fluoride"/>
    <property type="evidence" value="ECO:0007669"/>
    <property type="project" value="UniProtKB-UniRule"/>
</dbReference>
<evidence type="ECO:0000256" key="6">
    <source>
        <dbReference type="ARBA" id="ARBA00023303"/>
    </source>
</evidence>
<keyword evidence="2 10" id="KW-1003">Cell membrane</keyword>
<evidence type="ECO:0000256" key="2">
    <source>
        <dbReference type="ARBA" id="ARBA00022475"/>
    </source>
</evidence>
<accession>A0A2W5ICQ2</accession>
<evidence type="ECO:0000256" key="3">
    <source>
        <dbReference type="ARBA" id="ARBA00022692"/>
    </source>
</evidence>